<dbReference type="InterPro" id="IPR018669">
    <property type="entry name" value="Toxin_HigB"/>
</dbReference>
<accession>A0AAW7HSL0</accession>
<dbReference type="GeneID" id="83681385"/>
<dbReference type="GO" id="GO:0110001">
    <property type="term" value="C:toxin-antitoxin complex"/>
    <property type="evidence" value="ECO:0007669"/>
    <property type="project" value="InterPro"/>
</dbReference>
<proteinExistence type="predicted"/>
<protein>
    <submittedName>
        <fullName evidence="1">Type II toxin-antitoxin system HigB family toxin</fullName>
    </submittedName>
</protein>
<dbReference type="RefSeq" id="WP_175442668.1">
    <property type="nucleotide sequence ID" value="NZ_CP128540.1"/>
</dbReference>
<evidence type="ECO:0000313" key="1">
    <source>
        <dbReference type="EMBL" id="MDM3952787.1"/>
    </source>
</evidence>
<reference evidence="1" key="1">
    <citation type="submission" date="2023-06" db="EMBL/GenBank/DDBJ databases">
        <title>MBL-encoding genomic islands in Pseudomonas spp. in Poland.</title>
        <authorList>
            <person name="Urbanowicz P."/>
            <person name="Izdebski R."/>
            <person name="Biedrzycka M."/>
            <person name="Gniadkowski M."/>
        </authorList>
    </citation>
    <scope>NUCLEOTIDE SEQUENCE</scope>
    <source>
        <strain evidence="1">NMI5768_13</strain>
    </source>
</reference>
<dbReference type="Proteomes" id="UP001165439">
    <property type="component" value="Unassembled WGS sequence"/>
</dbReference>
<name>A0AAW7HSL0_9PSED</name>
<evidence type="ECO:0000313" key="2">
    <source>
        <dbReference type="Proteomes" id="UP001165439"/>
    </source>
</evidence>
<dbReference type="AlphaFoldDB" id="A0AAW7HSL0"/>
<dbReference type="Pfam" id="PF09907">
    <property type="entry name" value="HigB_toxin"/>
    <property type="match status" value="1"/>
</dbReference>
<dbReference type="EMBL" id="JAJSRF020000001">
    <property type="protein sequence ID" value="MDM3952787.1"/>
    <property type="molecule type" value="Genomic_DNA"/>
</dbReference>
<sequence length="107" mass="12339">MTVYRIKGSLFPNWEQKYVIMRLLGRDKLLPLKGESEQIDKWISSWVSEIANANWKSPDELIEQYPSAQKVKEGHFSFCVCSSRYFIELTIAFAQGIAIITAPIKKL</sequence>
<organism evidence="1 2">
    <name type="scientific">Pseudomonas alloputida</name>
    <dbReference type="NCBI Taxonomy" id="1940621"/>
    <lineage>
        <taxon>Bacteria</taxon>
        <taxon>Pseudomonadati</taxon>
        <taxon>Pseudomonadota</taxon>
        <taxon>Gammaproteobacteria</taxon>
        <taxon>Pseudomonadales</taxon>
        <taxon>Pseudomonadaceae</taxon>
        <taxon>Pseudomonas</taxon>
    </lineage>
</organism>
<gene>
    <name evidence="1" type="ORF">LU674_010660</name>
</gene>
<comment type="caution">
    <text evidence="1">The sequence shown here is derived from an EMBL/GenBank/DDBJ whole genome shotgun (WGS) entry which is preliminary data.</text>
</comment>
<dbReference type="GO" id="GO:0004519">
    <property type="term" value="F:endonuclease activity"/>
    <property type="evidence" value="ECO:0007669"/>
    <property type="project" value="InterPro"/>
</dbReference>
<dbReference type="GO" id="GO:0003723">
    <property type="term" value="F:RNA binding"/>
    <property type="evidence" value="ECO:0007669"/>
    <property type="project" value="InterPro"/>
</dbReference>